<sequence length="381" mass="42939">MDVSANKSSLCAEQPGGTFIAQAVFLIFILLLTAIGNGMVLITVSVNNRLRSSPANYFIASLAVSDLLVALVSLPLRIDQMLHNHNWCLSLEACALWIWSDMICSGSSVGNLAIISMDRYIALSRPLHYRMQVTSQRAFAGIAFVWVYFSIWACLSFMNWTEFGTQSIFITTECTKSDPVYYTVVLSTAFFLPLLIFIFNYCRIFGIARSQARNIAKSTRSSKLNQVSPESTAAQRSYASRRERNFKAAKTVALVGCCFIICWCPFIIIFIVSLWCVECILDLQKHTGLFMFIKVVFVYILPAINSCLNPGIYALYNREFRQALKETLFKMFGCDYFRKKDSREIPSISLQHTIGRSAEDPNTGTRVGYALNESYANDEEC</sequence>
<dbReference type="EMBL" id="DS469794">
    <property type="protein sequence ID" value="EDO33023.1"/>
    <property type="molecule type" value="Genomic_DNA"/>
</dbReference>
<dbReference type="GO" id="GO:0004993">
    <property type="term" value="F:G protein-coupled serotonin receptor activity"/>
    <property type="evidence" value="ECO:0000318"/>
    <property type="project" value="GO_Central"/>
</dbReference>
<evidence type="ECO:0000256" key="7">
    <source>
        <dbReference type="ARBA" id="ARBA00023170"/>
    </source>
</evidence>
<evidence type="ECO:0000256" key="8">
    <source>
        <dbReference type="ARBA" id="ARBA00023224"/>
    </source>
</evidence>
<evidence type="ECO:0000256" key="10">
    <source>
        <dbReference type="SAM" id="Phobius"/>
    </source>
</evidence>
<keyword evidence="13" id="KW-1185">Reference proteome</keyword>
<evidence type="ECO:0000313" key="12">
    <source>
        <dbReference type="EMBL" id="EDO33023.1"/>
    </source>
</evidence>
<feature type="transmembrane region" description="Helical" evidence="10">
    <location>
        <begin position="20"/>
        <end position="44"/>
    </location>
</feature>
<dbReference type="GO" id="GO:0005886">
    <property type="term" value="C:plasma membrane"/>
    <property type="evidence" value="ECO:0000318"/>
    <property type="project" value="GO_Central"/>
</dbReference>
<dbReference type="PhylomeDB" id="A7STC6"/>
<dbReference type="InParanoid" id="A7STC6"/>
<gene>
    <name evidence="12" type="ORF">NEMVEDRAFT_v1g247289</name>
</gene>
<dbReference type="PANTHER" id="PTHR24247">
    <property type="entry name" value="5-HYDROXYTRYPTAMINE RECEPTOR"/>
    <property type="match status" value="1"/>
</dbReference>
<name>A7STC6_NEMVE</name>
<dbReference type="STRING" id="45351.A7STC6"/>
<dbReference type="HOGENOM" id="CLU_009579_11_0_1"/>
<dbReference type="PRINTS" id="PR01102">
    <property type="entry name" value="5HT6RECEPTR"/>
</dbReference>
<dbReference type="FunFam" id="1.20.1070.10:FF:000621">
    <property type="entry name" value="Predicted protein"/>
    <property type="match status" value="1"/>
</dbReference>
<dbReference type="AlphaFoldDB" id="A7STC6"/>
<keyword evidence="5 9" id="KW-0297">G-protein coupled receptor</keyword>
<dbReference type="InterPro" id="IPR017452">
    <property type="entry name" value="GPCR_Rhodpsn_7TM"/>
</dbReference>
<dbReference type="GO" id="GO:0030594">
    <property type="term" value="F:neurotransmitter receptor activity"/>
    <property type="evidence" value="ECO:0000318"/>
    <property type="project" value="GO_Central"/>
</dbReference>
<dbReference type="Proteomes" id="UP000001593">
    <property type="component" value="Unassembled WGS sequence"/>
</dbReference>
<feature type="transmembrane region" description="Helical" evidence="10">
    <location>
        <begin position="96"/>
        <end position="117"/>
    </location>
</feature>
<keyword evidence="3 9" id="KW-0812">Transmembrane</keyword>
<dbReference type="InterPro" id="IPR000276">
    <property type="entry name" value="GPCR_Rhodpsn"/>
</dbReference>
<evidence type="ECO:0000256" key="5">
    <source>
        <dbReference type="ARBA" id="ARBA00023040"/>
    </source>
</evidence>
<keyword evidence="6 10" id="KW-0472">Membrane</keyword>
<dbReference type="OMA" id="YANDEEC"/>
<evidence type="ECO:0000256" key="1">
    <source>
        <dbReference type="ARBA" id="ARBA00004651"/>
    </source>
</evidence>
<comment type="similarity">
    <text evidence="9">Belongs to the G-protein coupled receptor 1 family.</text>
</comment>
<dbReference type="Pfam" id="PF00001">
    <property type="entry name" value="7tm_1"/>
    <property type="match status" value="1"/>
</dbReference>
<dbReference type="PANTHER" id="PTHR24247:SF202">
    <property type="entry name" value="5-HYDROXYTRYPTAMINE RECEPTOR 1"/>
    <property type="match status" value="1"/>
</dbReference>
<keyword evidence="8 9" id="KW-0807">Transducer</keyword>
<evidence type="ECO:0000256" key="2">
    <source>
        <dbReference type="ARBA" id="ARBA00022475"/>
    </source>
</evidence>
<reference evidence="12 13" key="1">
    <citation type="journal article" date="2007" name="Science">
        <title>Sea anemone genome reveals ancestral eumetazoan gene repertoire and genomic organization.</title>
        <authorList>
            <person name="Putnam N.H."/>
            <person name="Srivastava M."/>
            <person name="Hellsten U."/>
            <person name="Dirks B."/>
            <person name="Chapman J."/>
            <person name="Salamov A."/>
            <person name="Terry A."/>
            <person name="Shapiro H."/>
            <person name="Lindquist E."/>
            <person name="Kapitonov V.V."/>
            <person name="Jurka J."/>
            <person name="Genikhovich G."/>
            <person name="Grigoriev I.V."/>
            <person name="Lucas S.M."/>
            <person name="Steele R.E."/>
            <person name="Finnerty J.R."/>
            <person name="Technau U."/>
            <person name="Martindale M.Q."/>
            <person name="Rokhsar D.S."/>
        </authorList>
    </citation>
    <scope>NUCLEOTIDE SEQUENCE [LARGE SCALE GENOMIC DNA]</scope>
    <source>
        <strain evidence="13">CH2 X CH6</strain>
    </source>
</reference>
<dbReference type="GO" id="GO:0007187">
    <property type="term" value="P:G protein-coupled receptor signaling pathway, coupled to cyclic nucleotide second messenger"/>
    <property type="evidence" value="ECO:0000318"/>
    <property type="project" value="GO_Central"/>
</dbReference>
<dbReference type="CDD" id="cd14967">
    <property type="entry name" value="7tmA_amine_R-like"/>
    <property type="match status" value="1"/>
</dbReference>
<dbReference type="GO" id="GO:0045202">
    <property type="term" value="C:synapse"/>
    <property type="evidence" value="ECO:0007669"/>
    <property type="project" value="GOC"/>
</dbReference>
<dbReference type="SUPFAM" id="SSF81321">
    <property type="entry name" value="Family A G protein-coupled receptor-like"/>
    <property type="match status" value="1"/>
</dbReference>
<evidence type="ECO:0000313" key="13">
    <source>
        <dbReference type="Proteomes" id="UP000001593"/>
    </source>
</evidence>
<proteinExistence type="inferred from homology"/>
<evidence type="ECO:0000256" key="6">
    <source>
        <dbReference type="ARBA" id="ARBA00023136"/>
    </source>
</evidence>
<feature type="transmembrane region" description="Helical" evidence="10">
    <location>
        <begin position="251"/>
        <end position="275"/>
    </location>
</feature>
<dbReference type="PRINTS" id="PR00237">
    <property type="entry name" value="GPCRRHODOPSN"/>
</dbReference>
<dbReference type="eggNOG" id="KOG3656">
    <property type="taxonomic scope" value="Eukaryota"/>
</dbReference>
<dbReference type="Gene3D" id="1.20.1070.10">
    <property type="entry name" value="Rhodopsin 7-helix transmembrane proteins"/>
    <property type="match status" value="1"/>
</dbReference>
<comment type="subcellular location">
    <subcellularLocation>
        <location evidence="1">Cell membrane</location>
        <topology evidence="1">Multi-pass membrane protein</topology>
    </subcellularLocation>
</comment>
<dbReference type="PROSITE" id="PS00237">
    <property type="entry name" value="G_PROTEIN_RECEP_F1_1"/>
    <property type="match status" value="1"/>
</dbReference>
<dbReference type="FunCoup" id="A7STC6">
    <property type="interactions" value="244"/>
</dbReference>
<feature type="transmembrane region" description="Helical" evidence="10">
    <location>
        <begin position="180"/>
        <end position="202"/>
    </location>
</feature>
<keyword evidence="2" id="KW-1003">Cell membrane</keyword>
<keyword evidence="7 9" id="KW-0675">Receptor</keyword>
<protein>
    <recommendedName>
        <fullName evidence="11">G-protein coupled receptors family 1 profile domain-containing protein</fullName>
    </recommendedName>
</protein>
<evidence type="ECO:0000259" key="11">
    <source>
        <dbReference type="PROSITE" id="PS50262"/>
    </source>
</evidence>
<dbReference type="GO" id="GO:0007268">
    <property type="term" value="P:chemical synaptic transmission"/>
    <property type="evidence" value="ECO:0000318"/>
    <property type="project" value="GO_Central"/>
</dbReference>
<dbReference type="GO" id="GO:0030425">
    <property type="term" value="C:dendrite"/>
    <property type="evidence" value="ECO:0000318"/>
    <property type="project" value="GO_Central"/>
</dbReference>
<evidence type="ECO:0000256" key="3">
    <source>
        <dbReference type="ARBA" id="ARBA00022692"/>
    </source>
</evidence>
<evidence type="ECO:0000256" key="4">
    <source>
        <dbReference type="ARBA" id="ARBA00022989"/>
    </source>
</evidence>
<feature type="transmembrane region" description="Helical" evidence="10">
    <location>
        <begin position="56"/>
        <end position="76"/>
    </location>
</feature>
<accession>A7STC6</accession>
<evidence type="ECO:0000256" key="9">
    <source>
        <dbReference type="RuleBase" id="RU000688"/>
    </source>
</evidence>
<feature type="transmembrane region" description="Helical" evidence="10">
    <location>
        <begin position="138"/>
        <end position="160"/>
    </location>
</feature>
<organism evidence="12 13">
    <name type="scientific">Nematostella vectensis</name>
    <name type="common">Starlet sea anemone</name>
    <dbReference type="NCBI Taxonomy" id="45351"/>
    <lineage>
        <taxon>Eukaryota</taxon>
        <taxon>Metazoa</taxon>
        <taxon>Cnidaria</taxon>
        <taxon>Anthozoa</taxon>
        <taxon>Hexacorallia</taxon>
        <taxon>Actiniaria</taxon>
        <taxon>Edwardsiidae</taxon>
        <taxon>Nematostella</taxon>
    </lineage>
</organism>
<feature type="transmembrane region" description="Helical" evidence="10">
    <location>
        <begin position="295"/>
        <end position="316"/>
    </location>
</feature>
<dbReference type="SMART" id="SM01381">
    <property type="entry name" value="7TM_GPCR_Srsx"/>
    <property type="match status" value="1"/>
</dbReference>
<dbReference type="PROSITE" id="PS50262">
    <property type="entry name" value="G_PROTEIN_RECEP_F1_2"/>
    <property type="match status" value="1"/>
</dbReference>
<keyword evidence="4 10" id="KW-1133">Transmembrane helix</keyword>
<feature type="domain" description="G-protein coupled receptors family 1 profile" evidence="11">
    <location>
        <begin position="36"/>
        <end position="313"/>
    </location>
</feature>